<protein>
    <submittedName>
        <fullName evidence="2">Ubiquitin carboxyl-terminal hydrolase</fullName>
    </submittedName>
</protein>
<dbReference type="InterPro" id="IPR039537">
    <property type="entry name" value="Retrotran_Ty1/copia-like"/>
</dbReference>
<reference evidence="2 3" key="1">
    <citation type="journal article" date="2018" name="Front. Plant Sci.">
        <title>Red Clover (Trifolium pratense) and Zigzag Clover (T. medium) - A Picture of Genomic Similarities and Differences.</title>
        <authorList>
            <person name="Dluhosova J."/>
            <person name="Istvanek J."/>
            <person name="Nedelnik J."/>
            <person name="Repkova J."/>
        </authorList>
    </citation>
    <scope>NUCLEOTIDE SEQUENCE [LARGE SCALE GENOMIC DNA]</scope>
    <source>
        <strain evidence="3">cv. 10/8</strain>
        <tissue evidence="2">Leaf</tissue>
    </source>
</reference>
<comment type="caution">
    <text evidence="2">The sequence shown here is derived from an EMBL/GenBank/DDBJ whole genome shotgun (WGS) entry which is preliminary data.</text>
</comment>
<sequence>MVGNKNWLYEFDGEYRDFVKLGDDSRMSVMGRGDLKLSINGRTHIITSVYYIPVSKASRSQLWHDRYAHLSIKGLNTLSKMNMVKGLPTLDDLEDKCADCLIGKQHRDSIPKQATWRASSKLELVHSDICGPINPMSNGGNSNG</sequence>
<accession>A0A392PAJ1</accession>
<dbReference type="GO" id="GO:0008233">
    <property type="term" value="F:peptidase activity"/>
    <property type="evidence" value="ECO:0007669"/>
    <property type="project" value="UniProtKB-KW"/>
</dbReference>
<name>A0A392PAJ1_9FABA</name>
<evidence type="ECO:0000313" key="2">
    <source>
        <dbReference type="EMBL" id="MCI08499.1"/>
    </source>
</evidence>
<dbReference type="PANTHER" id="PTHR42648">
    <property type="entry name" value="TRANSPOSASE, PUTATIVE-RELATED"/>
    <property type="match status" value="1"/>
</dbReference>
<evidence type="ECO:0000259" key="1">
    <source>
        <dbReference type="Pfam" id="PF13976"/>
    </source>
</evidence>
<organism evidence="2 3">
    <name type="scientific">Trifolium medium</name>
    <dbReference type="NCBI Taxonomy" id="97028"/>
    <lineage>
        <taxon>Eukaryota</taxon>
        <taxon>Viridiplantae</taxon>
        <taxon>Streptophyta</taxon>
        <taxon>Embryophyta</taxon>
        <taxon>Tracheophyta</taxon>
        <taxon>Spermatophyta</taxon>
        <taxon>Magnoliopsida</taxon>
        <taxon>eudicotyledons</taxon>
        <taxon>Gunneridae</taxon>
        <taxon>Pentapetalae</taxon>
        <taxon>rosids</taxon>
        <taxon>fabids</taxon>
        <taxon>Fabales</taxon>
        <taxon>Fabaceae</taxon>
        <taxon>Papilionoideae</taxon>
        <taxon>50 kb inversion clade</taxon>
        <taxon>NPAAA clade</taxon>
        <taxon>Hologalegina</taxon>
        <taxon>IRL clade</taxon>
        <taxon>Trifolieae</taxon>
        <taxon>Trifolium</taxon>
    </lineage>
</organism>
<dbReference type="InterPro" id="IPR025724">
    <property type="entry name" value="GAG-pre-integrase_dom"/>
</dbReference>
<evidence type="ECO:0000313" key="3">
    <source>
        <dbReference type="Proteomes" id="UP000265520"/>
    </source>
</evidence>
<dbReference type="EMBL" id="LXQA010069235">
    <property type="protein sequence ID" value="MCI08499.1"/>
    <property type="molecule type" value="Genomic_DNA"/>
</dbReference>
<dbReference type="PANTHER" id="PTHR42648:SF18">
    <property type="entry name" value="RETROTRANSPOSON, UNCLASSIFIED-LIKE PROTEIN"/>
    <property type="match status" value="1"/>
</dbReference>
<dbReference type="Pfam" id="PF13976">
    <property type="entry name" value="gag_pre-integrs"/>
    <property type="match status" value="1"/>
</dbReference>
<dbReference type="Proteomes" id="UP000265520">
    <property type="component" value="Unassembled WGS sequence"/>
</dbReference>
<dbReference type="AlphaFoldDB" id="A0A392PAJ1"/>
<proteinExistence type="predicted"/>
<keyword evidence="2" id="KW-0378">Hydrolase</keyword>
<keyword evidence="3" id="KW-1185">Reference proteome</keyword>
<gene>
    <name evidence="2" type="ORF">A2U01_0029576</name>
</gene>
<feature type="domain" description="GAG-pre-integrase" evidence="1">
    <location>
        <begin position="54"/>
        <end position="105"/>
    </location>
</feature>
<dbReference type="GO" id="GO:0006508">
    <property type="term" value="P:proteolysis"/>
    <property type="evidence" value="ECO:0007669"/>
    <property type="project" value="UniProtKB-KW"/>
</dbReference>